<dbReference type="InterPro" id="IPR036871">
    <property type="entry name" value="PX_dom_sf"/>
</dbReference>
<dbReference type="GO" id="GO:0035091">
    <property type="term" value="F:phosphatidylinositol binding"/>
    <property type="evidence" value="ECO:0007669"/>
    <property type="project" value="InterPro"/>
</dbReference>
<feature type="compositionally biased region" description="Pro residues" evidence="1">
    <location>
        <begin position="152"/>
        <end position="163"/>
    </location>
</feature>
<accession>A0A4P9XR88</accession>
<dbReference type="Gene3D" id="3.30.1520.10">
    <property type="entry name" value="Phox-like domain"/>
    <property type="match status" value="1"/>
</dbReference>
<dbReference type="PANTHER" id="PTHR48125:SF10">
    <property type="entry name" value="OS12G0136300 PROTEIN"/>
    <property type="match status" value="1"/>
</dbReference>
<feature type="region of interest" description="Disordered" evidence="1">
    <location>
        <begin position="533"/>
        <end position="559"/>
    </location>
</feature>
<keyword evidence="3" id="KW-1185">Reference proteome</keyword>
<proteinExistence type="predicted"/>
<feature type="compositionally biased region" description="Acidic residues" evidence="1">
    <location>
        <begin position="533"/>
        <end position="542"/>
    </location>
</feature>
<reference evidence="3" key="1">
    <citation type="journal article" date="2018" name="Nat. Microbiol.">
        <title>Leveraging single-cell genomics to expand the fungal tree of life.</title>
        <authorList>
            <person name="Ahrendt S.R."/>
            <person name="Quandt C.A."/>
            <person name="Ciobanu D."/>
            <person name="Clum A."/>
            <person name="Salamov A."/>
            <person name="Andreopoulos B."/>
            <person name="Cheng J.F."/>
            <person name="Woyke T."/>
            <person name="Pelin A."/>
            <person name="Henrissat B."/>
            <person name="Reynolds N.K."/>
            <person name="Benny G.L."/>
            <person name="Smith M.E."/>
            <person name="James T.Y."/>
            <person name="Grigoriev I.V."/>
        </authorList>
    </citation>
    <scope>NUCLEOTIDE SEQUENCE [LARGE SCALE GENOMIC DNA]</scope>
    <source>
        <strain evidence="3">RSA 1356</strain>
    </source>
</reference>
<dbReference type="SUPFAM" id="SSF64268">
    <property type="entry name" value="PX domain"/>
    <property type="match status" value="1"/>
</dbReference>
<dbReference type="Proteomes" id="UP000271241">
    <property type="component" value="Unassembled WGS sequence"/>
</dbReference>
<feature type="region of interest" description="Disordered" evidence="1">
    <location>
        <begin position="1"/>
        <end position="39"/>
    </location>
</feature>
<feature type="region of interest" description="Disordered" evidence="1">
    <location>
        <begin position="869"/>
        <end position="917"/>
    </location>
</feature>
<evidence type="ECO:0000256" key="1">
    <source>
        <dbReference type="SAM" id="MobiDB-lite"/>
    </source>
</evidence>
<dbReference type="EMBL" id="KZ992588">
    <property type="protein sequence ID" value="RKP08585.1"/>
    <property type="molecule type" value="Genomic_DNA"/>
</dbReference>
<feature type="region of interest" description="Disordered" evidence="1">
    <location>
        <begin position="936"/>
        <end position="961"/>
    </location>
</feature>
<dbReference type="PANTHER" id="PTHR48125">
    <property type="entry name" value="LP07818P1"/>
    <property type="match status" value="1"/>
</dbReference>
<feature type="compositionally biased region" description="Low complexity" evidence="1">
    <location>
        <begin position="891"/>
        <end position="916"/>
    </location>
</feature>
<feature type="compositionally biased region" description="Basic and acidic residues" evidence="1">
    <location>
        <begin position="487"/>
        <end position="496"/>
    </location>
</feature>
<gene>
    <name evidence="2" type="ORF">THASP1DRAFT_29612</name>
</gene>
<feature type="compositionally biased region" description="Polar residues" evidence="1">
    <location>
        <begin position="1"/>
        <end position="11"/>
    </location>
</feature>
<sequence length="1118" mass="119881">METIAVTSVQPRSLPPARPAKSPARLHSGSISEERPLPPLPAITLTEPICVALPETDGAAAERIEPQESPTLPQLETFELGAEISAAFQQAAAAEPTSITAQALASTVSLALSSSAATPVCPQTPTLAPAADTDAISLAPSSTDTVMSRPLPVVPPSSPPSSPTLPQNSGLQAPERHLKRRSMLHRPYVGVKLASELESARVVAYERREDGCFWYTLHVTPMIRFMPPPPQKPRYVLRPQPYAIYRICDDFVELSLRLAHTFNMDASGDRPLAPLLESFTRAQQRNAHVPFDMMDQLDSYMARLIASDQQVQQSRPFREFLGIWRSDVDYKVSRSVEDPLARAFALGTLADIEPQWQPATEEDVRHGMIQAANRQSGGVMDISPGTNVPSLPPSPSGTHVSFVDGGQSKHSSRSSANTGGASPTSPRRNVLHPIQSLKRSKSMGRLVQRAKAAFLRKRPSAEDSNKRNSAQNSLDGITSGNTSARVSGEEAHSNRDSIEEVVAASTLRHMRNGSVGVVAITTAPWNRNLMMSDEDEDDEEAEKESTFDVGAQDELSPNGTLRDSALADFPVPPMTPPPPRSNGTTQRMPELVRIGSVRGTASTRVGAAAGSTMVAPWNQKLVQPPNTSPRRAQRPLLMSPEKFAAAQEAAAADRHSAVHVREWSAPPASLSRSQSMLEHGAHATGARPHFSLRKALAARAAAGTHSRTVSDASVVSRPVSAASSAIDAASTMSGGADTLTSNDSATLEVAEANAMANFRPISGSAMAAVAVRAGGGEHGGEVDAAVIRRPLVRAITLAGLRRKRTQDKLKQEAEAAAAAATTTIEMTEEDIAEETVVAASADDQDAGKVVERNTSIRWKTPLDMSELRRRLPVTSPCTPNVPVTPYEPNNAMATEADAPAAESRSRSAGSSPTASSYGVVGDASLSSLAAVAAHHQRQSQLEQADGQLQQGGLTRHRSQPGIRDSVLIQRTEMIAPRPTPAQLARARTIAHAPSDTFVQRRRAAAAAASTAAARAGRRKQMVQVLPDDSAQDLIDLKVVLDQTRLIKLQIPRQITFDELRTRIEDKFRRCGHGDAVLEDRVLVYREQAADGAIVRLEGDFALGVVLFECPERTTFFAV</sequence>
<feature type="region of interest" description="Disordered" evidence="1">
    <location>
        <begin position="142"/>
        <end position="174"/>
    </location>
</feature>
<protein>
    <submittedName>
        <fullName evidence="2">Uncharacterized protein</fullName>
    </submittedName>
</protein>
<feature type="compositionally biased region" description="Polar residues" evidence="1">
    <location>
        <begin position="938"/>
        <end position="952"/>
    </location>
</feature>
<evidence type="ECO:0000313" key="2">
    <source>
        <dbReference type="EMBL" id="RKP08585.1"/>
    </source>
</evidence>
<evidence type="ECO:0000313" key="3">
    <source>
        <dbReference type="Proteomes" id="UP000271241"/>
    </source>
</evidence>
<name>A0A4P9XR88_9FUNG</name>
<dbReference type="AlphaFoldDB" id="A0A4P9XR88"/>
<feature type="compositionally biased region" description="Polar residues" evidence="1">
    <location>
        <begin position="467"/>
        <end position="485"/>
    </location>
</feature>
<feature type="region of interest" description="Disordered" evidence="1">
    <location>
        <begin position="377"/>
        <end position="496"/>
    </location>
</feature>
<feature type="compositionally biased region" description="Polar residues" evidence="1">
    <location>
        <begin position="413"/>
        <end position="427"/>
    </location>
</feature>
<dbReference type="OrthoDB" id="5593994at2759"/>
<organism evidence="2 3">
    <name type="scientific">Thamnocephalis sphaerospora</name>
    <dbReference type="NCBI Taxonomy" id="78915"/>
    <lineage>
        <taxon>Eukaryota</taxon>
        <taxon>Fungi</taxon>
        <taxon>Fungi incertae sedis</taxon>
        <taxon>Zoopagomycota</taxon>
        <taxon>Zoopagomycotina</taxon>
        <taxon>Zoopagomycetes</taxon>
        <taxon>Zoopagales</taxon>
        <taxon>Sigmoideomycetaceae</taxon>
        <taxon>Thamnocephalis</taxon>
    </lineage>
</organism>